<comment type="catalytic activity">
    <reaction evidence="9">
        <text>L-threonyl-[protein] + ATP = O-phospho-L-threonyl-[protein] + ADP + H(+)</text>
        <dbReference type="Rhea" id="RHEA:46608"/>
        <dbReference type="Rhea" id="RHEA-COMP:11060"/>
        <dbReference type="Rhea" id="RHEA-COMP:11605"/>
        <dbReference type="ChEBI" id="CHEBI:15378"/>
        <dbReference type="ChEBI" id="CHEBI:30013"/>
        <dbReference type="ChEBI" id="CHEBI:30616"/>
        <dbReference type="ChEBI" id="CHEBI:61977"/>
        <dbReference type="ChEBI" id="CHEBI:456216"/>
        <dbReference type="EC" id="2.7.11.1"/>
    </reaction>
</comment>
<accession>A0A0L0DEI8</accession>
<dbReference type="PROSITE" id="PS00107">
    <property type="entry name" value="PROTEIN_KINASE_ATP"/>
    <property type="match status" value="1"/>
</dbReference>
<protein>
    <recommendedName>
        <fullName evidence="2">non-specific serine/threonine protein kinase</fullName>
        <ecNumber evidence="2">2.7.11.1</ecNumber>
    </recommendedName>
</protein>
<dbReference type="GeneID" id="25565288"/>
<organism evidence="17 18">
    <name type="scientific">Thecamonas trahens ATCC 50062</name>
    <dbReference type="NCBI Taxonomy" id="461836"/>
    <lineage>
        <taxon>Eukaryota</taxon>
        <taxon>Apusozoa</taxon>
        <taxon>Apusomonadida</taxon>
        <taxon>Apusomonadidae</taxon>
        <taxon>Thecamonas</taxon>
    </lineage>
</organism>
<dbReference type="InterPro" id="IPR008271">
    <property type="entry name" value="Ser/Thr_kinase_AS"/>
</dbReference>
<dbReference type="SUPFAM" id="SSF56112">
    <property type="entry name" value="Protein kinase-like (PK-like)"/>
    <property type="match status" value="1"/>
</dbReference>
<dbReference type="PROSITE" id="PS51285">
    <property type="entry name" value="AGC_KINASE_CTER"/>
    <property type="match status" value="1"/>
</dbReference>
<dbReference type="Gene3D" id="1.10.510.10">
    <property type="entry name" value="Transferase(Phosphotransferase) domain 1"/>
    <property type="match status" value="1"/>
</dbReference>
<dbReference type="InterPro" id="IPR017892">
    <property type="entry name" value="Pkinase_C"/>
</dbReference>
<dbReference type="PROSITE" id="PS00108">
    <property type="entry name" value="PROTEIN_KINASE_ST"/>
    <property type="match status" value="1"/>
</dbReference>
<evidence type="ECO:0000256" key="12">
    <source>
        <dbReference type="RuleBase" id="RU000304"/>
    </source>
</evidence>
<proteinExistence type="inferred from homology"/>
<dbReference type="CDD" id="cd05123">
    <property type="entry name" value="STKc_AGC"/>
    <property type="match status" value="1"/>
</dbReference>
<dbReference type="Pfam" id="PF00069">
    <property type="entry name" value="Pkinase"/>
    <property type="match status" value="1"/>
</dbReference>
<dbReference type="PANTHER" id="PTHR24351">
    <property type="entry name" value="RIBOSOMAL PROTEIN S6 KINASE"/>
    <property type="match status" value="1"/>
</dbReference>
<evidence type="ECO:0000256" key="1">
    <source>
        <dbReference type="ARBA" id="ARBA00009903"/>
    </source>
</evidence>
<dbReference type="Proteomes" id="UP000054408">
    <property type="component" value="Unassembled WGS sequence"/>
</dbReference>
<evidence type="ECO:0000259" key="16">
    <source>
        <dbReference type="PROSITE" id="PS51285"/>
    </source>
</evidence>
<comment type="similarity">
    <text evidence="1">Belongs to the protein kinase superfamily. AGC Ser/Thr protein kinase family.</text>
</comment>
<dbReference type="EC" id="2.7.11.1" evidence="2"/>
<dbReference type="FunFam" id="3.30.200.20:FF:000524">
    <property type="entry name" value="Non-specific serine/threonine protein kinase"/>
    <property type="match status" value="1"/>
</dbReference>
<evidence type="ECO:0000313" key="17">
    <source>
        <dbReference type="EMBL" id="KNC49743.1"/>
    </source>
</evidence>
<feature type="binding site" evidence="11">
    <location>
        <position position="97"/>
    </location>
    <ligand>
        <name>ATP</name>
        <dbReference type="ChEBI" id="CHEBI:30616"/>
    </ligand>
</feature>
<evidence type="ECO:0000256" key="8">
    <source>
        <dbReference type="ARBA" id="ARBA00022840"/>
    </source>
</evidence>
<feature type="compositionally biased region" description="Low complexity" evidence="13">
    <location>
        <begin position="408"/>
        <end position="427"/>
    </location>
</feature>
<keyword evidence="8 11" id="KW-0067">ATP-binding</keyword>
<dbReference type="FunFam" id="1.10.510.10:FF:000008">
    <property type="entry name" value="Non-specific serine/threonine protein kinase"/>
    <property type="match status" value="1"/>
</dbReference>
<comment type="catalytic activity">
    <reaction evidence="10">
        <text>L-seryl-[protein] + ATP = O-phospho-L-seryl-[protein] + ADP + H(+)</text>
        <dbReference type="Rhea" id="RHEA:17989"/>
        <dbReference type="Rhea" id="RHEA-COMP:9863"/>
        <dbReference type="Rhea" id="RHEA-COMP:11604"/>
        <dbReference type="ChEBI" id="CHEBI:15378"/>
        <dbReference type="ChEBI" id="CHEBI:29999"/>
        <dbReference type="ChEBI" id="CHEBI:30616"/>
        <dbReference type="ChEBI" id="CHEBI:83421"/>
        <dbReference type="ChEBI" id="CHEBI:456216"/>
        <dbReference type="EC" id="2.7.11.1"/>
    </reaction>
</comment>
<evidence type="ECO:0000256" key="14">
    <source>
        <dbReference type="SAM" id="SignalP"/>
    </source>
</evidence>
<dbReference type="RefSeq" id="XP_013757530.1">
    <property type="nucleotide sequence ID" value="XM_013902076.1"/>
</dbReference>
<dbReference type="STRING" id="461836.A0A0L0DEI8"/>
<dbReference type="OrthoDB" id="63267at2759"/>
<feature type="domain" description="Protein kinase" evidence="15">
    <location>
        <begin position="68"/>
        <end position="327"/>
    </location>
</feature>
<keyword evidence="4" id="KW-0597">Phosphoprotein</keyword>
<evidence type="ECO:0000256" key="9">
    <source>
        <dbReference type="ARBA" id="ARBA00047899"/>
    </source>
</evidence>
<evidence type="ECO:0000256" key="13">
    <source>
        <dbReference type="SAM" id="MobiDB-lite"/>
    </source>
</evidence>
<evidence type="ECO:0000313" key="18">
    <source>
        <dbReference type="Proteomes" id="UP000054408"/>
    </source>
</evidence>
<dbReference type="Gene3D" id="3.30.200.20">
    <property type="entry name" value="Phosphorylase Kinase, domain 1"/>
    <property type="match status" value="1"/>
</dbReference>
<keyword evidence="18" id="KW-1185">Reference proteome</keyword>
<dbReference type="GO" id="GO:0005524">
    <property type="term" value="F:ATP binding"/>
    <property type="evidence" value="ECO:0007669"/>
    <property type="project" value="UniProtKB-UniRule"/>
</dbReference>
<evidence type="ECO:0000256" key="3">
    <source>
        <dbReference type="ARBA" id="ARBA00022527"/>
    </source>
</evidence>
<keyword evidence="6 11" id="KW-0547">Nucleotide-binding</keyword>
<dbReference type="eggNOG" id="KOG0598">
    <property type="taxonomic scope" value="Eukaryota"/>
</dbReference>
<sequence length="427" mass="46569">MATELVLLCVLLGVAAVAVAVVAVVLCLRARRGQTYGVLGGRGGCGYTPPSFTAAPGGRPSSVDKDDFALLQMLGKGAFAKVYLVRLEATGEVFAMKVLSKKDIVERDEVEHTLGERNILLKVDHPFIVRMYYAFQSPSKLFFVLEYVPGGELFTLLQRKRRLPEEQVRLYAAEMVLALEHLHSLGIIYRDLKPENVLLDKDGHIRLADFGLSKEETDPTGRTGTLCGTPEYLAPEVLRGRKYNRAVDWWSFGTLVYEMFLGLPPFYEAVDKTRMFKRIMRGKLVIPDKLRSRPARDLIAKLLVVEPEERLGSGPTDAAPIRAHPFFADLDFGAVYNKAYTPVHVPRLATELDVSHFDQHDPQTSAYTPSAGGPSLLATVDQDVFAGFTYTDASHLGGGDDGAGGGAMEAAVSSASASASRSGSRSS</sequence>
<keyword evidence="5" id="KW-0808">Transferase</keyword>
<dbReference type="InterPro" id="IPR011009">
    <property type="entry name" value="Kinase-like_dom_sf"/>
</dbReference>
<dbReference type="Pfam" id="PF00433">
    <property type="entry name" value="Pkinase_C"/>
    <property type="match status" value="1"/>
</dbReference>
<dbReference type="AlphaFoldDB" id="A0A0L0DEI8"/>
<evidence type="ECO:0000256" key="2">
    <source>
        <dbReference type="ARBA" id="ARBA00012513"/>
    </source>
</evidence>
<dbReference type="OMA" id="CIDNERR"/>
<feature type="chain" id="PRO_5005537096" description="non-specific serine/threonine protein kinase" evidence="14">
    <location>
        <begin position="17"/>
        <end position="427"/>
    </location>
</feature>
<reference evidence="17 18" key="1">
    <citation type="submission" date="2010-05" db="EMBL/GenBank/DDBJ databases">
        <title>The Genome Sequence of Thecamonas trahens ATCC 50062.</title>
        <authorList>
            <consortium name="The Broad Institute Genome Sequencing Platform"/>
            <person name="Russ C."/>
            <person name="Cuomo C."/>
            <person name="Shea T."/>
            <person name="Young S.K."/>
            <person name="Zeng Q."/>
            <person name="Koehrsen M."/>
            <person name="Haas B."/>
            <person name="Borodovsky M."/>
            <person name="Guigo R."/>
            <person name="Alvarado L."/>
            <person name="Berlin A."/>
            <person name="Bochicchio J."/>
            <person name="Borenstein D."/>
            <person name="Chapman S."/>
            <person name="Chen Z."/>
            <person name="Freedman E."/>
            <person name="Gellesch M."/>
            <person name="Goldberg J."/>
            <person name="Griggs A."/>
            <person name="Gujja S."/>
            <person name="Heilman E."/>
            <person name="Heiman D."/>
            <person name="Hepburn T."/>
            <person name="Howarth C."/>
            <person name="Jen D."/>
            <person name="Larson L."/>
            <person name="Mehta T."/>
            <person name="Park D."/>
            <person name="Pearson M."/>
            <person name="Roberts A."/>
            <person name="Saif S."/>
            <person name="Shenoy N."/>
            <person name="Sisk P."/>
            <person name="Stolte C."/>
            <person name="Sykes S."/>
            <person name="Thomson T."/>
            <person name="Walk T."/>
            <person name="White J."/>
            <person name="Yandava C."/>
            <person name="Burger G."/>
            <person name="Gray M.W."/>
            <person name="Holland P.W.H."/>
            <person name="King N."/>
            <person name="Lang F.B.F."/>
            <person name="Roger A.J."/>
            <person name="Ruiz-Trillo I."/>
            <person name="Lander E."/>
            <person name="Nusbaum C."/>
        </authorList>
    </citation>
    <scope>NUCLEOTIDE SEQUENCE [LARGE SCALE GENOMIC DNA]</scope>
    <source>
        <strain evidence="17 18">ATCC 50062</strain>
    </source>
</reference>
<evidence type="ECO:0000256" key="6">
    <source>
        <dbReference type="ARBA" id="ARBA00022741"/>
    </source>
</evidence>
<dbReference type="InterPro" id="IPR000961">
    <property type="entry name" value="AGC-kinase_C"/>
</dbReference>
<dbReference type="SMART" id="SM00220">
    <property type="entry name" value="S_TKc"/>
    <property type="match status" value="1"/>
</dbReference>
<evidence type="ECO:0000259" key="15">
    <source>
        <dbReference type="PROSITE" id="PS50011"/>
    </source>
</evidence>
<dbReference type="GO" id="GO:0004674">
    <property type="term" value="F:protein serine/threonine kinase activity"/>
    <property type="evidence" value="ECO:0007669"/>
    <property type="project" value="UniProtKB-KW"/>
</dbReference>
<feature type="domain" description="AGC-kinase C-terminal" evidence="16">
    <location>
        <begin position="328"/>
        <end position="400"/>
    </location>
</feature>
<feature type="signal peptide" evidence="14">
    <location>
        <begin position="1"/>
        <end position="16"/>
    </location>
</feature>
<dbReference type="EMBL" id="GL349457">
    <property type="protein sequence ID" value="KNC49743.1"/>
    <property type="molecule type" value="Genomic_DNA"/>
</dbReference>
<keyword evidence="3 12" id="KW-0723">Serine/threonine-protein kinase</keyword>
<evidence type="ECO:0000256" key="4">
    <source>
        <dbReference type="ARBA" id="ARBA00022553"/>
    </source>
</evidence>
<keyword evidence="14" id="KW-0732">Signal</keyword>
<evidence type="ECO:0000256" key="7">
    <source>
        <dbReference type="ARBA" id="ARBA00022777"/>
    </source>
</evidence>
<name>A0A0L0DEI8_THETB</name>
<dbReference type="SMART" id="SM00133">
    <property type="entry name" value="S_TK_X"/>
    <property type="match status" value="1"/>
</dbReference>
<dbReference type="InterPro" id="IPR045270">
    <property type="entry name" value="STKc_AGC"/>
</dbReference>
<gene>
    <name evidence="17" type="ORF">AMSG_06015</name>
</gene>
<feature type="region of interest" description="Disordered" evidence="13">
    <location>
        <begin position="400"/>
        <end position="427"/>
    </location>
</feature>
<evidence type="ECO:0000256" key="5">
    <source>
        <dbReference type="ARBA" id="ARBA00022679"/>
    </source>
</evidence>
<dbReference type="InterPro" id="IPR017441">
    <property type="entry name" value="Protein_kinase_ATP_BS"/>
</dbReference>
<dbReference type="InterPro" id="IPR000719">
    <property type="entry name" value="Prot_kinase_dom"/>
</dbReference>
<evidence type="ECO:0000256" key="10">
    <source>
        <dbReference type="ARBA" id="ARBA00048679"/>
    </source>
</evidence>
<keyword evidence="7 17" id="KW-0418">Kinase</keyword>
<evidence type="ECO:0000256" key="11">
    <source>
        <dbReference type="PROSITE-ProRule" id="PRU10141"/>
    </source>
</evidence>
<dbReference type="PROSITE" id="PS50011">
    <property type="entry name" value="PROTEIN_KINASE_DOM"/>
    <property type="match status" value="1"/>
</dbReference>